<evidence type="ECO:0000313" key="3">
    <source>
        <dbReference type="EMBL" id="MBH9579944.1"/>
    </source>
</evidence>
<dbReference type="Proteomes" id="UP000597038">
    <property type="component" value="Unassembled WGS sequence"/>
</dbReference>
<sequence>MANKKKNLELITDSFLHKNEEIVHSIFGAYETKSLGNDTVKNGVLAATEERIIFCAKRLSGYDSEIFHYNKISTFELSKKLMGNIITFYSSGNKVSIKWINDDELDDFIEFVNKKINGKETGSQNVLKTESDTSNEDNELEAFKKIKMLKELLDMDAITQDEFEAKKKQLLNL</sequence>
<evidence type="ECO:0000259" key="2">
    <source>
        <dbReference type="Pfam" id="PF14470"/>
    </source>
</evidence>
<evidence type="ECO:0000313" key="4">
    <source>
        <dbReference type="EMBL" id="REI24572.1"/>
    </source>
</evidence>
<gene>
    <name evidence="4" type="ORF">DOS76_01745</name>
    <name evidence="3" type="ORF">I9026_00920</name>
</gene>
<reference evidence="3 6" key="2">
    <citation type="submission" date="2020-12" db="EMBL/GenBank/DDBJ databases">
        <title>Genomic analysis of Staphylococcus felis from a cat with skin infection.</title>
        <authorList>
            <person name="Aslantas O."/>
            <person name="Keskin O."/>
            <person name="Buyukaltay K."/>
            <person name="Gullu Yucetepe A."/>
        </authorList>
    </citation>
    <scope>NUCLEOTIDE SEQUENCE [LARGE SCALE GENOMIC DNA]</scope>
    <source>
        <strain evidence="3 6">HARRANVET</strain>
    </source>
</reference>
<feature type="domain" description="SHOCT" evidence="1">
    <location>
        <begin position="145"/>
        <end position="171"/>
    </location>
</feature>
<dbReference type="InterPro" id="IPR039519">
    <property type="entry name" value="YokE-like_PH"/>
</dbReference>
<dbReference type="Pfam" id="PF09851">
    <property type="entry name" value="SHOCT"/>
    <property type="match status" value="1"/>
</dbReference>
<dbReference type="InterPro" id="IPR018649">
    <property type="entry name" value="SHOCT"/>
</dbReference>
<dbReference type="RefSeq" id="WP_115856615.1">
    <property type="nucleotide sequence ID" value="NZ_CAJUZR010000031.1"/>
</dbReference>
<evidence type="ECO:0000259" key="1">
    <source>
        <dbReference type="Pfam" id="PF09851"/>
    </source>
</evidence>
<dbReference type="EMBL" id="QKYD01000031">
    <property type="protein sequence ID" value="REI24572.1"/>
    <property type="molecule type" value="Genomic_DNA"/>
</dbReference>
<protein>
    <submittedName>
        <fullName evidence="3">PH domain-containing protein</fullName>
    </submittedName>
</protein>
<name>A0AAX1RXF4_9STAP</name>
<comment type="caution">
    <text evidence="4">The sequence shown here is derived from an EMBL/GenBank/DDBJ whole genome shotgun (WGS) entry which is preliminary data.</text>
</comment>
<feature type="domain" description="YokE-like PH" evidence="2">
    <location>
        <begin position="16"/>
        <end position="114"/>
    </location>
</feature>
<evidence type="ECO:0000313" key="5">
    <source>
        <dbReference type="Proteomes" id="UP000256337"/>
    </source>
</evidence>
<evidence type="ECO:0000313" key="6">
    <source>
        <dbReference type="Proteomes" id="UP000597038"/>
    </source>
</evidence>
<organism evidence="4 5">
    <name type="scientific">Staphylococcus felis</name>
    <dbReference type="NCBI Taxonomy" id="46127"/>
    <lineage>
        <taxon>Bacteria</taxon>
        <taxon>Bacillati</taxon>
        <taxon>Bacillota</taxon>
        <taxon>Bacilli</taxon>
        <taxon>Bacillales</taxon>
        <taxon>Staphylococcaceae</taxon>
        <taxon>Staphylococcus</taxon>
    </lineage>
</organism>
<dbReference type="Proteomes" id="UP000256337">
    <property type="component" value="Unassembled WGS sequence"/>
</dbReference>
<dbReference type="AlphaFoldDB" id="A0AAX1RXF4"/>
<dbReference type="EMBL" id="JAEDAQ010000001">
    <property type="protein sequence ID" value="MBH9579944.1"/>
    <property type="molecule type" value="Genomic_DNA"/>
</dbReference>
<reference evidence="4 5" key="1">
    <citation type="journal article" date="2018" name="Vet. Microbiol.">
        <title>Characterisation of Staphylococcus felis isolated from cats using whole genome sequencing.</title>
        <authorList>
            <person name="Worthing K."/>
            <person name="Pang S."/>
            <person name="Trott D.J."/>
            <person name="Abraham S."/>
            <person name="Coombs G.W."/>
            <person name="Jordan D."/>
            <person name="McIntyre L."/>
            <person name="Davies M.R."/>
            <person name="Norris J."/>
        </authorList>
    </citation>
    <scope>NUCLEOTIDE SEQUENCE [LARGE SCALE GENOMIC DNA]</scope>
    <source>
        <strain evidence="4 5">F25</strain>
    </source>
</reference>
<dbReference type="Pfam" id="PF14470">
    <property type="entry name" value="bPH_3"/>
    <property type="match status" value="1"/>
</dbReference>
<keyword evidence="6" id="KW-1185">Reference proteome</keyword>
<proteinExistence type="predicted"/>
<accession>A0AAX1RXF4</accession>